<dbReference type="SUPFAM" id="SSF48576">
    <property type="entry name" value="Terpenoid synthases"/>
    <property type="match status" value="1"/>
</dbReference>
<dbReference type="GO" id="GO:0016114">
    <property type="term" value="P:terpenoid biosynthetic process"/>
    <property type="evidence" value="ECO:0007669"/>
    <property type="project" value="InterPro"/>
</dbReference>
<evidence type="ECO:0000256" key="1">
    <source>
        <dbReference type="ARBA" id="ARBA00001946"/>
    </source>
</evidence>
<keyword evidence="9" id="KW-1185">Reference proteome</keyword>
<proteinExistence type="predicted"/>
<keyword evidence="3" id="KW-0479">Metal-binding</keyword>
<dbReference type="SFLD" id="SFLDS00005">
    <property type="entry name" value="Isoprenoid_Synthase_Type_I"/>
    <property type="match status" value="1"/>
</dbReference>
<dbReference type="PANTHER" id="PTHR31225">
    <property type="entry name" value="OS04G0344100 PROTEIN-RELATED"/>
    <property type="match status" value="1"/>
</dbReference>
<evidence type="ECO:0000259" key="7">
    <source>
        <dbReference type="Pfam" id="PF03936"/>
    </source>
</evidence>
<evidence type="ECO:0000313" key="9">
    <source>
        <dbReference type="Proteomes" id="UP000825729"/>
    </source>
</evidence>
<dbReference type="GO" id="GO:0010333">
    <property type="term" value="F:terpene synthase activity"/>
    <property type="evidence" value="ECO:0007669"/>
    <property type="project" value="InterPro"/>
</dbReference>
<dbReference type="Gene3D" id="1.10.600.10">
    <property type="entry name" value="Farnesyl Diphosphate Synthase"/>
    <property type="match status" value="1"/>
</dbReference>
<feature type="domain" description="Terpene synthase metal-binding" evidence="7">
    <location>
        <begin position="314"/>
        <end position="551"/>
    </location>
</feature>
<dbReference type="Gene3D" id="1.50.10.130">
    <property type="entry name" value="Terpene synthase, N-terminal domain"/>
    <property type="match status" value="1"/>
</dbReference>
<sequence length="608" mass="69127">MISTSLREVKSPDQEEKLLKSEKEKLMAFSAAVVPGRPGSCFNNNGGSYMSSCRNIHLRKKGKVLHEYYSISCKSNTNNISASHPAAQTQYCIKQYQEKVEQVRLGILEKVDDPLQSLVTIDTLQRLAIDHHFRDEIDAILSRISSGNTSTLGRDDDQYLSALSFRLLRQNGFYSPPDVFGEYLRCRGRGSVAKKRGDIQGMLALYEASHLAIQGEEIADQVGVILKKQLEASEEHLGHGSALRRLVRHTLNHPCHKCVPRFMAKAWMRNNTSTDQGPHGSTTAKLMHELAVLDFNAAQLSHKIELMEFLRWWKSLGLEELNFSKNHRSEWSYMWSLVALPDSQFSKYRVDLSKCIAFAFIIDDIYDIYGDREHLVLFTEAVNRWDSEKINELPSFMQTIYKDLWNTISNLAAKVAEEHGCNPIDILKTKWAELCNAFLAEGSWFQSGAMPKSDEYLAVGTISSGIPMALSHVFCILGESSSEYEIVNKESCLVTGPATILRLWDDLDNPRGDKLKECDLSYLRCYMKDNSCSIECARNHVEGIISSEWKKLNKKLLSPHPFTRNFVMPSLNISRMVDMVHNYDDQHQRTAALQEQFKSMFTEAIHFG</sequence>
<evidence type="ECO:0000256" key="5">
    <source>
        <dbReference type="ARBA" id="ARBA00023239"/>
    </source>
</evidence>
<evidence type="ECO:0000256" key="4">
    <source>
        <dbReference type="ARBA" id="ARBA00022842"/>
    </source>
</evidence>
<dbReference type="InterPro" id="IPR034741">
    <property type="entry name" value="Terpene_cyclase-like_1_C"/>
</dbReference>
<evidence type="ECO:0000259" key="6">
    <source>
        <dbReference type="Pfam" id="PF01397"/>
    </source>
</evidence>
<dbReference type="PANTHER" id="PTHR31225:SF0">
    <property type="entry name" value="S-(+)-LINALOOL SYNTHASE, CHLOROPLASTIC"/>
    <property type="match status" value="1"/>
</dbReference>
<dbReference type="SFLD" id="SFLDG01019">
    <property type="entry name" value="Terpene_Cyclase_Like_1_C_Termi"/>
    <property type="match status" value="1"/>
</dbReference>
<dbReference type="Pfam" id="PF03936">
    <property type="entry name" value="Terpene_synth_C"/>
    <property type="match status" value="1"/>
</dbReference>
<dbReference type="Proteomes" id="UP000825729">
    <property type="component" value="Unassembled WGS sequence"/>
</dbReference>
<dbReference type="InterPro" id="IPR050148">
    <property type="entry name" value="Terpene_synthase-like"/>
</dbReference>
<evidence type="ECO:0000256" key="3">
    <source>
        <dbReference type="ARBA" id="ARBA00022723"/>
    </source>
</evidence>
<dbReference type="Pfam" id="PF01397">
    <property type="entry name" value="Terpene_synth"/>
    <property type="match status" value="1"/>
</dbReference>
<comment type="caution">
    <text evidence="8">The sequence shown here is derived from an EMBL/GenBank/DDBJ whole genome shotgun (WGS) entry which is preliminary data.</text>
</comment>
<name>A0AAV7F927_ARIFI</name>
<keyword evidence="5" id="KW-0456">Lyase</keyword>
<comment type="cofactor">
    <cofactor evidence="1">
        <name>Mg(2+)</name>
        <dbReference type="ChEBI" id="CHEBI:18420"/>
    </cofactor>
</comment>
<dbReference type="InterPro" id="IPR036965">
    <property type="entry name" value="Terpene_synth_N_sf"/>
</dbReference>
<comment type="pathway">
    <text evidence="2">Secondary metabolite biosynthesis; terpenoid biosynthesis.</text>
</comment>
<evidence type="ECO:0000256" key="2">
    <source>
        <dbReference type="ARBA" id="ARBA00004721"/>
    </source>
</evidence>
<dbReference type="GO" id="GO:0000287">
    <property type="term" value="F:magnesium ion binding"/>
    <property type="evidence" value="ECO:0007669"/>
    <property type="project" value="InterPro"/>
</dbReference>
<accession>A0AAV7F927</accession>
<dbReference type="SUPFAM" id="SSF48239">
    <property type="entry name" value="Terpenoid cyclases/Protein prenyltransferases"/>
    <property type="match status" value="1"/>
</dbReference>
<dbReference type="InterPro" id="IPR008930">
    <property type="entry name" value="Terpenoid_cyclase/PrenylTrfase"/>
</dbReference>
<reference evidence="8 9" key="1">
    <citation type="submission" date="2021-07" db="EMBL/GenBank/DDBJ databases">
        <title>The Aristolochia fimbriata genome: insights into angiosperm evolution, floral development and chemical biosynthesis.</title>
        <authorList>
            <person name="Jiao Y."/>
        </authorList>
    </citation>
    <scope>NUCLEOTIDE SEQUENCE [LARGE SCALE GENOMIC DNA]</scope>
    <source>
        <strain evidence="8">IBCAS-2021</strain>
        <tissue evidence="8">Leaf</tissue>
    </source>
</reference>
<dbReference type="AlphaFoldDB" id="A0AAV7F927"/>
<organism evidence="8 9">
    <name type="scientific">Aristolochia fimbriata</name>
    <name type="common">White veined hardy Dutchman's pipe vine</name>
    <dbReference type="NCBI Taxonomy" id="158543"/>
    <lineage>
        <taxon>Eukaryota</taxon>
        <taxon>Viridiplantae</taxon>
        <taxon>Streptophyta</taxon>
        <taxon>Embryophyta</taxon>
        <taxon>Tracheophyta</taxon>
        <taxon>Spermatophyta</taxon>
        <taxon>Magnoliopsida</taxon>
        <taxon>Magnoliidae</taxon>
        <taxon>Piperales</taxon>
        <taxon>Aristolochiaceae</taxon>
        <taxon>Aristolochia</taxon>
    </lineage>
</organism>
<dbReference type="InterPro" id="IPR001906">
    <property type="entry name" value="Terpene_synth_N"/>
</dbReference>
<keyword evidence="4" id="KW-0460">Magnesium</keyword>
<dbReference type="InterPro" id="IPR005630">
    <property type="entry name" value="Terpene_synthase_metal-bd"/>
</dbReference>
<dbReference type="EMBL" id="JAINDJ010000002">
    <property type="protein sequence ID" value="KAG9457119.1"/>
    <property type="molecule type" value="Genomic_DNA"/>
</dbReference>
<gene>
    <name evidence="8" type="ORF">H6P81_001627</name>
</gene>
<feature type="domain" description="Terpene synthase N-terminal" evidence="6">
    <location>
        <begin position="81"/>
        <end position="251"/>
    </location>
</feature>
<protein>
    <submittedName>
        <fullName evidence="8">Uncharacterized protein</fullName>
    </submittedName>
</protein>
<evidence type="ECO:0000313" key="8">
    <source>
        <dbReference type="EMBL" id="KAG9457119.1"/>
    </source>
</evidence>
<dbReference type="InterPro" id="IPR008949">
    <property type="entry name" value="Isoprenoid_synthase_dom_sf"/>
</dbReference>